<dbReference type="AlphaFoldDB" id="A0AAV7QLI8"/>
<proteinExistence type="predicted"/>
<sequence>MPLGCVLGRGRPRCTSGAGLSDQEAPSRRGRTEETPGTASFYKAWETEERRLSTEELTPSTEELWKRGRPTTTCDDEGCTRMQRSKLGDSEAAKR</sequence>
<feature type="compositionally biased region" description="Basic and acidic residues" evidence="1">
    <location>
        <begin position="25"/>
        <end position="34"/>
    </location>
</feature>
<organism evidence="2 3">
    <name type="scientific">Pleurodeles waltl</name>
    <name type="common">Iberian ribbed newt</name>
    <dbReference type="NCBI Taxonomy" id="8319"/>
    <lineage>
        <taxon>Eukaryota</taxon>
        <taxon>Metazoa</taxon>
        <taxon>Chordata</taxon>
        <taxon>Craniata</taxon>
        <taxon>Vertebrata</taxon>
        <taxon>Euteleostomi</taxon>
        <taxon>Amphibia</taxon>
        <taxon>Batrachia</taxon>
        <taxon>Caudata</taxon>
        <taxon>Salamandroidea</taxon>
        <taxon>Salamandridae</taxon>
        <taxon>Pleurodelinae</taxon>
        <taxon>Pleurodeles</taxon>
    </lineage>
</organism>
<keyword evidence="3" id="KW-1185">Reference proteome</keyword>
<gene>
    <name evidence="2" type="ORF">NDU88_006953</name>
</gene>
<feature type="compositionally biased region" description="Basic and acidic residues" evidence="1">
    <location>
        <begin position="86"/>
        <end position="95"/>
    </location>
</feature>
<evidence type="ECO:0000256" key="1">
    <source>
        <dbReference type="SAM" id="MobiDB-lite"/>
    </source>
</evidence>
<dbReference type="Proteomes" id="UP001066276">
    <property type="component" value="Chromosome 6"/>
</dbReference>
<protein>
    <submittedName>
        <fullName evidence="2">Uncharacterized protein</fullName>
    </submittedName>
</protein>
<reference evidence="2" key="1">
    <citation type="journal article" date="2022" name="bioRxiv">
        <title>Sequencing and chromosome-scale assembly of the giantPleurodeles waltlgenome.</title>
        <authorList>
            <person name="Brown T."/>
            <person name="Elewa A."/>
            <person name="Iarovenko S."/>
            <person name="Subramanian E."/>
            <person name="Araus A.J."/>
            <person name="Petzold A."/>
            <person name="Susuki M."/>
            <person name="Suzuki K.-i.T."/>
            <person name="Hayashi T."/>
            <person name="Toyoda A."/>
            <person name="Oliveira C."/>
            <person name="Osipova E."/>
            <person name="Leigh N.D."/>
            <person name="Simon A."/>
            <person name="Yun M.H."/>
        </authorList>
    </citation>
    <scope>NUCLEOTIDE SEQUENCE</scope>
    <source>
        <strain evidence="2">20211129_DDA</strain>
        <tissue evidence="2">Liver</tissue>
    </source>
</reference>
<name>A0AAV7QLI8_PLEWA</name>
<dbReference type="EMBL" id="JANPWB010000010">
    <property type="protein sequence ID" value="KAJ1140604.1"/>
    <property type="molecule type" value="Genomic_DNA"/>
</dbReference>
<feature type="region of interest" description="Disordered" evidence="1">
    <location>
        <begin position="1"/>
        <end position="95"/>
    </location>
</feature>
<feature type="compositionally biased region" description="Basic and acidic residues" evidence="1">
    <location>
        <begin position="45"/>
        <end position="54"/>
    </location>
</feature>
<comment type="caution">
    <text evidence="2">The sequence shown here is derived from an EMBL/GenBank/DDBJ whole genome shotgun (WGS) entry which is preliminary data.</text>
</comment>
<accession>A0AAV7QLI8</accession>
<evidence type="ECO:0000313" key="2">
    <source>
        <dbReference type="EMBL" id="KAJ1140604.1"/>
    </source>
</evidence>
<evidence type="ECO:0000313" key="3">
    <source>
        <dbReference type="Proteomes" id="UP001066276"/>
    </source>
</evidence>